<dbReference type="Pfam" id="PF00368">
    <property type="entry name" value="HMG-CoA_red"/>
    <property type="match status" value="1"/>
</dbReference>
<dbReference type="GO" id="GO:0015936">
    <property type="term" value="P:coenzyme A metabolic process"/>
    <property type="evidence" value="ECO:0007669"/>
    <property type="project" value="InterPro"/>
</dbReference>
<dbReference type="NCBIfam" id="TIGR00549">
    <property type="entry name" value="mevalon_kin"/>
    <property type="match status" value="1"/>
</dbReference>
<dbReference type="EC" id="1.1.1.88" evidence="9"/>
<comment type="catalytic activity">
    <reaction evidence="9">
        <text>(R)-mevalonate + 2 NAD(+) + CoA = (3S)-3-hydroxy-3-methylglutaryl-CoA + 2 NADH + 2 H(+)</text>
        <dbReference type="Rhea" id="RHEA:14833"/>
        <dbReference type="ChEBI" id="CHEBI:15378"/>
        <dbReference type="ChEBI" id="CHEBI:36464"/>
        <dbReference type="ChEBI" id="CHEBI:43074"/>
        <dbReference type="ChEBI" id="CHEBI:57287"/>
        <dbReference type="ChEBI" id="CHEBI:57540"/>
        <dbReference type="ChEBI" id="CHEBI:57945"/>
        <dbReference type="EC" id="1.1.1.88"/>
    </reaction>
</comment>
<dbReference type="InterPro" id="IPR006204">
    <property type="entry name" value="GHMP_kinase_N_dom"/>
</dbReference>
<evidence type="ECO:0000256" key="4">
    <source>
        <dbReference type="ARBA" id="ARBA00022777"/>
    </source>
</evidence>
<dbReference type="InterPro" id="IPR009023">
    <property type="entry name" value="HMG_CoA_Rdtase_NAD(P)-bd_sf"/>
</dbReference>
<feature type="domain" description="GHMP kinase C-terminal" evidence="11">
    <location>
        <begin position="664"/>
        <end position="743"/>
    </location>
</feature>
<dbReference type="Gene3D" id="3.30.70.890">
    <property type="entry name" value="GHMP kinase, C-terminal domain"/>
    <property type="match status" value="1"/>
</dbReference>
<sequence length="751" mass="81616">MASSRIPGFYKYSVQERLKILHDKHHLNEEDYALLRNGKGILRPTDSDKMIENVIGVFGLPLGLGLNFLINGKDYLVPMAVEEPSILAAVSSAAKIVRKTGGFRSKAFDSVLIGQIQVVDFRNASKAKNAVLQNREEIKNLANSLHPNMIARGGGVRDVEVRILSGASRERGDMLIVHLLVDTRDAMGANLVNSMCEGVASLIEKITGGKVFLRILSNLADRSIVKSDCTIPVQLLEGKGYSGEEVRDGIILAYEFAAADPYRAATHNKGIMNGIDPVVIATGNDWRAIEAAAHAYAARGGRYTSLTTWGKNENGDLVGSIEIPIRVGTVGGPLESNPMVPVMHRLMGIKSAAELAEILGAVGLAQNISALRALATEGIQQGHMSLHARSVAIAAGAGPEIFETVVEKLVDSNEIKVWKAKRIIEEIKSREEAPQADLYLQPTEEKLPTGHGKIILLGEHAVVYGSHAIAAPIPLAMQAKVSETDNEGIHLIIPRWGVEEQIRHGAEHKYSIFKSLELILDTLDLQKQNMKIEVFPYVPRAMGLGGSASLAVAIIRALSEQYKLGLSDTDVSRLAFESEKIVHGTPSGIDNTMATYGRFLLYKKGEPPFMETIRVEKPIRIVIGLTWVESLTAKMVSRVRQGWERNKKVYNHIFKEIDLLVKDAVKAIEKYDLQQLGELMNINQGLLNALQVSGREIEELVDIARSKGALGAKLTGGGGGGAIIALCPDNAEKVAMAIKNAGYQAFITDIQ</sequence>
<dbReference type="Pfam" id="PF08544">
    <property type="entry name" value="GHMP_kinases_C"/>
    <property type="match status" value="1"/>
</dbReference>
<comment type="similarity">
    <text evidence="1 9">Belongs to the HMG-CoA reductase family.</text>
</comment>
<feature type="domain" description="GHMP kinase N-terminal" evidence="10">
    <location>
        <begin position="516"/>
        <end position="596"/>
    </location>
</feature>
<protein>
    <recommendedName>
        <fullName evidence="9">3-hydroxy-3-methylglutaryl coenzyme A reductase</fullName>
        <shortName evidence="9">HMG-CoA reductase</shortName>
        <ecNumber evidence="9">1.1.1.88</ecNumber>
    </recommendedName>
</protein>
<dbReference type="Gene3D" id="1.10.8.660">
    <property type="match status" value="1"/>
</dbReference>
<organism evidence="12">
    <name type="scientific">Caldithrix abyssi</name>
    <dbReference type="NCBI Taxonomy" id="187145"/>
    <lineage>
        <taxon>Bacteria</taxon>
        <taxon>Pseudomonadati</taxon>
        <taxon>Calditrichota</taxon>
        <taxon>Calditrichia</taxon>
        <taxon>Calditrichales</taxon>
        <taxon>Calditrichaceae</taxon>
        <taxon>Caldithrix</taxon>
    </lineage>
</organism>
<dbReference type="Gene3D" id="3.30.230.10">
    <property type="match status" value="1"/>
</dbReference>
<dbReference type="PROSITE" id="PS00066">
    <property type="entry name" value="HMG_COA_REDUCTASE_1"/>
    <property type="match status" value="1"/>
</dbReference>
<proteinExistence type="inferred from homology"/>
<dbReference type="GO" id="GO:0005737">
    <property type="term" value="C:cytoplasm"/>
    <property type="evidence" value="ECO:0007669"/>
    <property type="project" value="InterPro"/>
</dbReference>
<evidence type="ECO:0000256" key="8">
    <source>
        <dbReference type="ARBA" id="ARBA00029438"/>
    </source>
</evidence>
<evidence type="ECO:0000256" key="1">
    <source>
        <dbReference type="ARBA" id="ARBA00007661"/>
    </source>
</evidence>
<dbReference type="InterPro" id="IPR014721">
    <property type="entry name" value="Ribsml_uS5_D2-typ_fold_subgr"/>
</dbReference>
<keyword evidence="3" id="KW-0547">Nucleotide-binding</keyword>
<dbReference type="Gene3D" id="3.90.770.10">
    <property type="entry name" value="3-hydroxy-3-methylglutaryl-coenzyme A Reductase, Chain A, domain 2"/>
    <property type="match status" value="2"/>
</dbReference>
<dbReference type="InterPro" id="IPR023074">
    <property type="entry name" value="HMG_CoA_Rdtase_cat_sf"/>
</dbReference>
<dbReference type="AlphaFoldDB" id="A0A7V4U1M9"/>
<name>A0A7V4U1M9_CALAY</name>
<dbReference type="GO" id="GO:0004420">
    <property type="term" value="F:hydroxymethylglutaryl-CoA reductase (NADPH) activity"/>
    <property type="evidence" value="ECO:0007669"/>
    <property type="project" value="InterPro"/>
</dbReference>
<dbReference type="PANTHER" id="PTHR10572:SF24">
    <property type="entry name" value="3-HYDROXY-3-METHYLGLUTARYL-COENZYME A REDUCTASE"/>
    <property type="match status" value="1"/>
</dbReference>
<dbReference type="InterPro" id="IPR020568">
    <property type="entry name" value="Ribosomal_Su5_D2-typ_SF"/>
</dbReference>
<evidence type="ECO:0000256" key="7">
    <source>
        <dbReference type="ARBA" id="ARBA00023098"/>
    </source>
</evidence>
<dbReference type="GO" id="GO:0004496">
    <property type="term" value="F:mevalonate kinase activity"/>
    <property type="evidence" value="ECO:0007669"/>
    <property type="project" value="InterPro"/>
</dbReference>
<dbReference type="UniPathway" id="UPA00257">
    <property type="reaction ID" value="UER00367"/>
</dbReference>
<dbReference type="SUPFAM" id="SSF54211">
    <property type="entry name" value="Ribosomal protein S5 domain 2-like"/>
    <property type="match status" value="1"/>
</dbReference>
<dbReference type="SUPFAM" id="SSF55035">
    <property type="entry name" value="NAD-binding domain of HMG-CoA reductase"/>
    <property type="match status" value="1"/>
</dbReference>
<dbReference type="Pfam" id="PF00288">
    <property type="entry name" value="GHMP_kinases_N"/>
    <property type="match status" value="1"/>
</dbReference>
<dbReference type="SUPFAM" id="SSF56542">
    <property type="entry name" value="Substrate-binding domain of HMG-CoA reductase"/>
    <property type="match status" value="1"/>
</dbReference>
<dbReference type="SUPFAM" id="SSF55060">
    <property type="entry name" value="GHMP Kinase, C-terminal domain"/>
    <property type="match status" value="1"/>
</dbReference>
<keyword evidence="4" id="KW-0808">Transferase</keyword>
<dbReference type="PANTHER" id="PTHR10572">
    <property type="entry name" value="3-HYDROXY-3-METHYLGLUTARYL-COENZYME A REDUCTASE"/>
    <property type="match status" value="1"/>
</dbReference>
<evidence type="ECO:0000259" key="10">
    <source>
        <dbReference type="Pfam" id="PF00288"/>
    </source>
</evidence>
<dbReference type="Proteomes" id="UP000885779">
    <property type="component" value="Unassembled WGS sequence"/>
</dbReference>
<evidence type="ECO:0000256" key="5">
    <source>
        <dbReference type="ARBA" id="ARBA00022840"/>
    </source>
</evidence>
<keyword evidence="7" id="KW-0443">Lipid metabolism</keyword>
<dbReference type="InterPro" id="IPR009029">
    <property type="entry name" value="HMG_CoA_Rdtase_sub-bd_dom_sf"/>
</dbReference>
<reference evidence="12" key="1">
    <citation type="journal article" date="2020" name="mSystems">
        <title>Genome- and Community-Level Interaction Insights into Carbon Utilization and Element Cycling Functions of Hydrothermarchaeota in Hydrothermal Sediment.</title>
        <authorList>
            <person name="Zhou Z."/>
            <person name="Liu Y."/>
            <person name="Xu W."/>
            <person name="Pan J."/>
            <person name="Luo Z.H."/>
            <person name="Li M."/>
        </authorList>
    </citation>
    <scope>NUCLEOTIDE SEQUENCE [LARGE SCALE GENOMIC DNA]</scope>
    <source>
        <strain evidence="12">HyVt-577</strain>
    </source>
</reference>
<keyword evidence="2" id="KW-0444">Lipid biosynthesis</keyword>
<evidence type="ECO:0000256" key="2">
    <source>
        <dbReference type="ARBA" id="ARBA00022516"/>
    </source>
</evidence>
<dbReference type="InterPro" id="IPR002202">
    <property type="entry name" value="HMG_CoA_Rdtase"/>
</dbReference>
<evidence type="ECO:0000256" key="9">
    <source>
        <dbReference type="RuleBase" id="RU361219"/>
    </source>
</evidence>
<keyword evidence="4" id="KW-0418">Kinase</keyword>
<dbReference type="UniPathway" id="UPA00057">
    <property type="reaction ID" value="UER00098"/>
</dbReference>
<gene>
    <name evidence="12" type="ORF">ENK44_11615</name>
</gene>
<accession>A0A7V4U1M9</accession>
<dbReference type="PROSITE" id="PS01192">
    <property type="entry name" value="HMG_COA_REDUCTASE_3"/>
    <property type="match status" value="1"/>
</dbReference>
<evidence type="ECO:0000259" key="11">
    <source>
        <dbReference type="Pfam" id="PF08544"/>
    </source>
</evidence>
<comment type="pathway">
    <text evidence="8">Isoprenoid biosynthesis; isopentenyl diphosphate biosynthesis via mevalonate pathway; isopentenyl diphosphate from (R)-mevalonate: step 1/3.</text>
</comment>
<dbReference type="InterPro" id="IPR006205">
    <property type="entry name" value="Mev_gal_kin"/>
</dbReference>
<dbReference type="GO" id="GO:0005524">
    <property type="term" value="F:ATP binding"/>
    <property type="evidence" value="ECO:0007669"/>
    <property type="project" value="UniProtKB-KW"/>
</dbReference>
<keyword evidence="5" id="KW-0067">ATP-binding</keyword>
<dbReference type="GO" id="GO:0019287">
    <property type="term" value="P:isopentenyl diphosphate biosynthetic process, mevalonate pathway"/>
    <property type="evidence" value="ECO:0007669"/>
    <property type="project" value="UniProtKB-UniPathway"/>
</dbReference>
<keyword evidence="9" id="KW-0520">NAD</keyword>
<dbReference type="PRINTS" id="PR00959">
    <property type="entry name" value="MEVGALKINASE"/>
</dbReference>
<dbReference type="InterPro" id="IPR013750">
    <property type="entry name" value="GHMP_kinase_C_dom"/>
</dbReference>
<dbReference type="GO" id="GO:0140643">
    <property type="term" value="F:hydroxymethylglutaryl-CoA reductase (NADH) activity"/>
    <property type="evidence" value="ECO:0007669"/>
    <property type="project" value="UniProtKB-EC"/>
</dbReference>
<comment type="pathway">
    <text evidence="9">Metabolic intermediate metabolism; (R)-mevalonate degradation; (S)-3-hydroxy-3-methylglutaryl-CoA from (R)-mevalonate: step 1/1.</text>
</comment>
<dbReference type="InterPro" id="IPR004553">
    <property type="entry name" value="HMG_CoA_Rdtase_bac-typ"/>
</dbReference>
<evidence type="ECO:0000256" key="3">
    <source>
        <dbReference type="ARBA" id="ARBA00022741"/>
    </source>
</evidence>
<comment type="caution">
    <text evidence="12">The sequence shown here is derived from an EMBL/GenBank/DDBJ whole genome shotgun (WGS) entry which is preliminary data.</text>
</comment>
<dbReference type="InterPro" id="IPR023076">
    <property type="entry name" value="HMG_CoA_Rdtase_CS"/>
</dbReference>
<keyword evidence="6 9" id="KW-0560">Oxidoreductase</keyword>
<evidence type="ECO:0000313" key="12">
    <source>
        <dbReference type="EMBL" id="HGY56346.1"/>
    </source>
</evidence>
<dbReference type="InterPro" id="IPR036554">
    <property type="entry name" value="GHMP_kinase_C_sf"/>
</dbReference>
<evidence type="ECO:0000256" key="6">
    <source>
        <dbReference type="ARBA" id="ARBA00023002"/>
    </source>
</evidence>
<dbReference type="EMBL" id="DRQG01000109">
    <property type="protein sequence ID" value="HGY56346.1"/>
    <property type="molecule type" value="Genomic_DNA"/>
</dbReference>
<dbReference type="CDD" id="cd00644">
    <property type="entry name" value="HMG-CoA_reductase_classII"/>
    <property type="match status" value="1"/>
</dbReference>
<dbReference type="NCBIfam" id="TIGR00532">
    <property type="entry name" value="HMG_CoA_R_NAD"/>
    <property type="match status" value="1"/>
</dbReference>
<dbReference type="PROSITE" id="PS50065">
    <property type="entry name" value="HMG_COA_REDUCTASE_4"/>
    <property type="match status" value="1"/>
</dbReference>